<comment type="caution">
    <text evidence="1">The sequence shown here is derived from an EMBL/GenBank/DDBJ whole genome shotgun (WGS) entry which is preliminary data.</text>
</comment>
<evidence type="ECO:0000313" key="2">
    <source>
        <dbReference type="Proteomes" id="UP000284706"/>
    </source>
</evidence>
<reference evidence="1 2" key="1">
    <citation type="journal article" date="2018" name="Evol. Lett.">
        <title>Horizontal gene cluster transfer increased hallucinogenic mushroom diversity.</title>
        <authorList>
            <person name="Reynolds H.T."/>
            <person name="Vijayakumar V."/>
            <person name="Gluck-Thaler E."/>
            <person name="Korotkin H.B."/>
            <person name="Matheny P.B."/>
            <person name="Slot J.C."/>
        </authorList>
    </citation>
    <scope>NUCLEOTIDE SEQUENCE [LARGE SCALE GENOMIC DNA]</scope>
    <source>
        <strain evidence="1 2">SRW20</strain>
    </source>
</reference>
<gene>
    <name evidence="1" type="ORF">CVT26_004736</name>
</gene>
<accession>A0A409XZ99</accession>
<dbReference type="EMBL" id="NHYE01001395">
    <property type="protein sequence ID" value="PPQ96102.1"/>
    <property type="molecule type" value="Genomic_DNA"/>
</dbReference>
<dbReference type="InParanoid" id="A0A409XZ99"/>
<protein>
    <recommendedName>
        <fullName evidence="3">F-box domain-containing protein</fullName>
    </recommendedName>
</protein>
<proteinExistence type="predicted"/>
<organism evidence="1 2">
    <name type="scientific">Gymnopilus dilepis</name>
    <dbReference type="NCBI Taxonomy" id="231916"/>
    <lineage>
        <taxon>Eukaryota</taxon>
        <taxon>Fungi</taxon>
        <taxon>Dikarya</taxon>
        <taxon>Basidiomycota</taxon>
        <taxon>Agaricomycotina</taxon>
        <taxon>Agaricomycetes</taxon>
        <taxon>Agaricomycetidae</taxon>
        <taxon>Agaricales</taxon>
        <taxon>Agaricineae</taxon>
        <taxon>Hymenogastraceae</taxon>
        <taxon>Gymnopilus</taxon>
    </lineage>
</organism>
<name>A0A409XZ99_9AGAR</name>
<evidence type="ECO:0008006" key="3">
    <source>
        <dbReference type="Google" id="ProtNLM"/>
    </source>
</evidence>
<sequence>MASPTLPLELLQKIIDDLDVTSLEDYLTLCTFSLVGRPFSYLCQKRIFQDVKLSYSFSWHESGKLVLSDSAGIAGTKTTGHLFRDLLASSPHLAILIRSLTISVSGNLPASHHDPGPSSAADSFSLYDILPRLQNLEAFMIAFQFYQISRPWNATEERTQSLFKDIIPRVSRLDLSIFEGLPTSLFSDCPKLKELHAPFLFTDSDNISPPPAVKANIQVLEVQFQTQNANPGVAFWSPASNSPFSFSHLRSLKLSRAICSPSQIDELLLLCSGALEELDLHSRLPEDIQNLAKLRKLRRLRLHPKISGGNGMFLYNSFPYILTTLKTLPWSAFHPKQLALTLQATVLAFPNSEAALPMTLFHGWSDVANFLTDSGVSPTLANVDFVSKRPESYPTGFKEVHVPLSEFTPIWEKNVNLRKMREEGRLTYRIEGYSWAPQFDWPL</sequence>
<dbReference type="Proteomes" id="UP000284706">
    <property type="component" value="Unassembled WGS sequence"/>
</dbReference>
<evidence type="ECO:0000313" key="1">
    <source>
        <dbReference type="EMBL" id="PPQ96102.1"/>
    </source>
</evidence>
<dbReference type="Gene3D" id="3.80.10.10">
    <property type="entry name" value="Ribonuclease Inhibitor"/>
    <property type="match status" value="1"/>
</dbReference>
<dbReference type="AlphaFoldDB" id="A0A409XZ99"/>
<dbReference type="InterPro" id="IPR032675">
    <property type="entry name" value="LRR_dom_sf"/>
</dbReference>
<keyword evidence="2" id="KW-1185">Reference proteome</keyword>